<evidence type="ECO:0000313" key="1">
    <source>
        <dbReference type="EMBL" id="EFB74688.1"/>
    </source>
</evidence>
<comment type="caution">
    <text evidence="1">The sequence shown here is derived from an EMBL/GenBank/DDBJ whole genome shotgun (WGS) entry which is preliminary data.</text>
</comment>
<gene>
    <name evidence="1" type="ORF">SUBVAR_06991</name>
</gene>
<accession>D1PRG2</accession>
<dbReference type="STRING" id="411471.SUBVAR_06991"/>
<dbReference type="EMBL" id="ACBY02000060">
    <property type="protein sequence ID" value="EFB74688.1"/>
    <property type="molecule type" value="Genomic_DNA"/>
</dbReference>
<dbReference type="eggNOG" id="ENOG5033DRC">
    <property type="taxonomic scope" value="Bacteria"/>
</dbReference>
<dbReference type="HOGENOM" id="CLU_2071924_0_0_9"/>
<keyword evidence="2" id="KW-1185">Reference proteome</keyword>
<name>D1PRG2_9FIRM</name>
<dbReference type="OrthoDB" id="1853752at2"/>
<dbReference type="InterPro" id="IPR046639">
    <property type="entry name" value="DUF6751"/>
</dbReference>
<dbReference type="Pfam" id="PF20536">
    <property type="entry name" value="DUF6751"/>
    <property type="match status" value="1"/>
</dbReference>
<organism evidence="1 2">
    <name type="scientific">Subdoligranulum variabile DSM 15176</name>
    <dbReference type="NCBI Taxonomy" id="411471"/>
    <lineage>
        <taxon>Bacteria</taxon>
        <taxon>Bacillati</taxon>
        <taxon>Bacillota</taxon>
        <taxon>Clostridia</taxon>
        <taxon>Eubacteriales</taxon>
        <taxon>Oscillospiraceae</taxon>
        <taxon>Subdoligranulum</taxon>
    </lineage>
</organism>
<dbReference type="AlphaFoldDB" id="D1PRG2"/>
<sequence>MLCCDETVTLYHRSYDPASRADVWNRTVYTTASWYGGQAASVSDNGLMTADAYTVRINTAAAIPAAPGDVLVRGEVDDTVTGSTALTGKYQGRCFVVTHVQDNRRGARRLWHWRIEGK</sequence>
<evidence type="ECO:0000313" key="2">
    <source>
        <dbReference type="Proteomes" id="UP000003438"/>
    </source>
</evidence>
<protein>
    <submittedName>
        <fullName evidence="1">Uncharacterized protein</fullName>
    </submittedName>
</protein>
<proteinExistence type="predicted"/>
<dbReference type="Proteomes" id="UP000003438">
    <property type="component" value="Unassembled WGS sequence"/>
</dbReference>
<reference evidence="1" key="1">
    <citation type="submission" date="2009-12" db="EMBL/GenBank/DDBJ databases">
        <authorList>
            <person name="Weinstock G."/>
            <person name="Sodergren E."/>
            <person name="Clifton S."/>
            <person name="Fulton L."/>
            <person name="Fulton B."/>
            <person name="Courtney L."/>
            <person name="Fronick C."/>
            <person name="Harrison M."/>
            <person name="Strong C."/>
            <person name="Farmer C."/>
            <person name="Delahaunty K."/>
            <person name="Markovic C."/>
            <person name="Hall O."/>
            <person name="Minx P."/>
            <person name="Tomlinson C."/>
            <person name="Mitreva M."/>
            <person name="Nelson J."/>
            <person name="Hou S."/>
            <person name="Wollam A."/>
            <person name="Pepin K.H."/>
            <person name="Johnson M."/>
            <person name="Bhonagiri V."/>
            <person name="Nash W.E."/>
            <person name="Warren W."/>
            <person name="Chinwalla A."/>
            <person name="Mardis E.R."/>
            <person name="Wilson R.K."/>
        </authorList>
    </citation>
    <scope>NUCLEOTIDE SEQUENCE [LARGE SCALE GENOMIC DNA]</scope>
    <source>
        <strain evidence="1">DSM 15176</strain>
    </source>
</reference>
<dbReference type="RefSeq" id="WP_007048340.1">
    <property type="nucleotide sequence ID" value="NZ_GG704771.1"/>
</dbReference>